<reference evidence="2" key="2">
    <citation type="submission" date="2017-10" db="EMBL/GenBank/DDBJ databases">
        <title>Ladona fulva Genome sequencing and assembly.</title>
        <authorList>
            <person name="Murali S."/>
            <person name="Richards S."/>
            <person name="Bandaranaike D."/>
            <person name="Bellair M."/>
            <person name="Blankenburg K."/>
            <person name="Chao H."/>
            <person name="Dinh H."/>
            <person name="Doddapaneni H."/>
            <person name="Dugan-Rocha S."/>
            <person name="Elkadiri S."/>
            <person name="Gnanaolivu R."/>
            <person name="Hernandez B."/>
            <person name="Skinner E."/>
            <person name="Javaid M."/>
            <person name="Lee S."/>
            <person name="Li M."/>
            <person name="Ming W."/>
            <person name="Munidasa M."/>
            <person name="Muniz J."/>
            <person name="Nguyen L."/>
            <person name="Hughes D."/>
            <person name="Osuji N."/>
            <person name="Pu L.-L."/>
            <person name="Puazo M."/>
            <person name="Qu C."/>
            <person name="Quiroz J."/>
            <person name="Raj R."/>
            <person name="Weissenberger G."/>
            <person name="Xin Y."/>
            <person name="Zou X."/>
            <person name="Han Y."/>
            <person name="Worley K."/>
            <person name="Muzny D."/>
            <person name="Gibbs R."/>
        </authorList>
    </citation>
    <scope>NUCLEOTIDE SEQUENCE</scope>
    <source>
        <strain evidence="2">Sampled in the wild</strain>
    </source>
</reference>
<comment type="caution">
    <text evidence="2">The sequence shown here is derived from an EMBL/GenBank/DDBJ whole genome shotgun (WGS) entry which is preliminary data.</text>
</comment>
<accession>A0A8K0KJU4</accession>
<reference evidence="2" key="1">
    <citation type="submission" date="2013-04" db="EMBL/GenBank/DDBJ databases">
        <authorList>
            <person name="Qu J."/>
            <person name="Murali S.C."/>
            <person name="Bandaranaike D."/>
            <person name="Bellair M."/>
            <person name="Blankenburg K."/>
            <person name="Chao H."/>
            <person name="Dinh H."/>
            <person name="Doddapaneni H."/>
            <person name="Downs B."/>
            <person name="Dugan-Rocha S."/>
            <person name="Elkadiri S."/>
            <person name="Gnanaolivu R.D."/>
            <person name="Hernandez B."/>
            <person name="Javaid M."/>
            <person name="Jayaseelan J.C."/>
            <person name="Lee S."/>
            <person name="Li M."/>
            <person name="Ming W."/>
            <person name="Munidasa M."/>
            <person name="Muniz J."/>
            <person name="Nguyen L."/>
            <person name="Ongeri F."/>
            <person name="Osuji N."/>
            <person name="Pu L.-L."/>
            <person name="Puazo M."/>
            <person name="Qu C."/>
            <person name="Quiroz J."/>
            <person name="Raj R."/>
            <person name="Weissenberger G."/>
            <person name="Xin Y."/>
            <person name="Zou X."/>
            <person name="Han Y."/>
            <person name="Richards S."/>
            <person name="Worley K."/>
            <person name="Muzny D."/>
            <person name="Gibbs R."/>
        </authorList>
    </citation>
    <scope>NUCLEOTIDE SEQUENCE</scope>
    <source>
        <strain evidence="2">Sampled in the wild</strain>
    </source>
</reference>
<feature type="compositionally biased region" description="Basic residues" evidence="1">
    <location>
        <begin position="12"/>
        <end position="23"/>
    </location>
</feature>
<sequence>MNHQVPSQSITSKRKNQRKFLKRKCSEVSSTAASAENPPLPKPEDIQAELRSEAAPQEKKRRKKKSDLLTLQQM</sequence>
<evidence type="ECO:0000313" key="2">
    <source>
        <dbReference type="EMBL" id="KAG8236185.1"/>
    </source>
</evidence>
<dbReference type="Proteomes" id="UP000792457">
    <property type="component" value="Unassembled WGS sequence"/>
</dbReference>
<keyword evidence="3" id="KW-1185">Reference proteome</keyword>
<feature type="compositionally biased region" description="Basic and acidic residues" evidence="1">
    <location>
        <begin position="42"/>
        <end position="58"/>
    </location>
</feature>
<organism evidence="2 3">
    <name type="scientific">Ladona fulva</name>
    <name type="common">Scarce chaser dragonfly</name>
    <name type="synonym">Libellula fulva</name>
    <dbReference type="NCBI Taxonomy" id="123851"/>
    <lineage>
        <taxon>Eukaryota</taxon>
        <taxon>Metazoa</taxon>
        <taxon>Ecdysozoa</taxon>
        <taxon>Arthropoda</taxon>
        <taxon>Hexapoda</taxon>
        <taxon>Insecta</taxon>
        <taxon>Pterygota</taxon>
        <taxon>Palaeoptera</taxon>
        <taxon>Odonata</taxon>
        <taxon>Epiprocta</taxon>
        <taxon>Anisoptera</taxon>
        <taxon>Libelluloidea</taxon>
        <taxon>Libellulidae</taxon>
        <taxon>Ladona</taxon>
    </lineage>
</organism>
<name>A0A8K0KJU4_LADFU</name>
<feature type="compositionally biased region" description="Polar residues" evidence="1">
    <location>
        <begin position="1"/>
        <end position="11"/>
    </location>
</feature>
<gene>
    <name evidence="2" type="ORF">J437_LFUL013451</name>
</gene>
<evidence type="ECO:0000256" key="1">
    <source>
        <dbReference type="SAM" id="MobiDB-lite"/>
    </source>
</evidence>
<dbReference type="EMBL" id="KZ308994">
    <property type="protein sequence ID" value="KAG8236185.1"/>
    <property type="molecule type" value="Genomic_DNA"/>
</dbReference>
<dbReference type="AlphaFoldDB" id="A0A8K0KJU4"/>
<evidence type="ECO:0000313" key="3">
    <source>
        <dbReference type="Proteomes" id="UP000792457"/>
    </source>
</evidence>
<proteinExistence type="predicted"/>
<protein>
    <submittedName>
        <fullName evidence="2">Uncharacterized protein</fullName>
    </submittedName>
</protein>
<feature type="region of interest" description="Disordered" evidence="1">
    <location>
        <begin position="1"/>
        <end position="74"/>
    </location>
</feature>